<feature type="transmembrane region" description="Helical" evidence="8">
    <location>
        <begin position="248"/>
        <end position="267"/>
    </location>
</feature>
<organism evidence="9 10">
    <name type="scientific">Daedalea quercina L-15889</name>
    <dbReference type="NCBI Taxonomy" id="1314783"/>
    <lineage>
        <taxon>Eukaryota</taxon>
        <taxon>Fungi</taxon>
        <taxon>Dikarya</taxon>
        <taxon>Basidiomycota</taxon>
        <taxon>Agaricomycotina</taxon>
        <taxon>Agaricomycetes</taxon>
        <taxon>Polyporales</taxon>
        <taxon>Fomitopsis</taxon>
    </lineage>
</organism>
<dbReference type="GO" id="GO:0006506">
    <property type="term" value="P:GPI anchor biosynthetic process"/>
    <property type="evidence" value="ECO:0007669"/>
    <property type="project" value="UniProtKB-UniPathway"/>
</dbReference>
<evidence type="ECO:0000256" key="8">
    <source>
        <dbReference type="SAM" id="Phobius"/>
    </source>
</evidence>
<name>A0A165LIM3_9APHY</name>
<evidence type="ECO:0000256" key="6">
    <source>
        <dbReference type="ARBA" id="ARBA00022989"/>
    </source>
</evidence>
<keyword evidence="3" id="KW-0337">GPI-anchor biosynthesis</keyword>
<evidence type="ECO:0000256" key="7">
    <source>
        <dbReference type="ARBA" id="ARBA00023136"/>
    </source>
</evidence>
<accession>A0A165LIM3</accession>
<dbReference type="GO" id="GO:0005789">
    <property type="term" value="C:endoplasmic reticulum membrane"/>
    <property type="evidence" value="ECO:0007669"/>
    <property type="project" value="UniProtKB-SubCell"/>
</dbReference>
<dbReference type="STRING" id="1314783.A0A165LIM3"/>
<dbReference type="AlphaFoldDB" id="A0A165LIM3"/>
<reference evidence="9 10" key="1">
    <citation type="journal article" date="2016" name="Mol. Biol. Evol.">
        <title>Comparative Genomics of Early-Diverging Mushroom-Forming Fungi Provides Insights into the Origins of Lignocellulose Decay Capabilities.</title>
        <authorList>
            <person name="Nagy L.G."/>
            <person name="Riley R."/>
            <person name="Tritt A."/>
            <person name="Adam C."/>
            <person name="Daum C."/>
            <person name="Floudas D."/>
            <person name="Sun H."/>
            <person name="Yadav J.S."/>
            <person name="Pangilinan J."/>
            <person name="Larsson K.H."/>
            <person name="Matsuura K."/>
            <person name="Barry K."/>
            <person name="Labutti K."/>
            <person name="Kuo R."/>
            <person name="Ohm R.A."/>
            <person name="Bhattacharya S.S."/>
            <person name="Shirouzu T."/>
            <person name="Yoshinaga Y."/>
            <person name="Martin F.M."/>
            <person name="Grigoriev I.V."/>
            <person name="Hibbett D.S."/>
        </authorList>
    </citation>
    <scope>NUCLEOTIDE SEQUENCE [LARGE SCALE GENOMIC DNA]</scope>
    <source>
        <strain evidence="9 10">L-15889</strain>
    </source>
</reference>
<dbReference type="InterPro" id="IPR009580">
    <property type="entry name" value="GPI_biosynthesis_protein_Pig-F"/>
</dbReference>
<evidence type="ECO:0000256" key="3">
    <source>
        <dbReference type="ARBA" id="ARBA00022502"/>
    </source>
</evidence>
<comment type="subcellular location">
    <subcellularLocation>
        <location evidence="1">Endoplasmic reticulum membrane</location>
        <topology evidence="1">Multi-pass membrane protein</topology>
    </subcellularLocation>
</comment>
<gene>
    <name evidence="9" type="ORF">DAEQUDRAFT_678546</name>
</gene>
<evidence type="ECO:0000313" key="9">
    <source>
        <dbReference type="EMBL" id="KZT64465.1"/>
    </source>
</evidence>
<dbReference type="EMBL" id="KV429128">
    <property type="protein sequence ID" value="KZT64465.1"/>
    <property type="molecule type" value="Genomic_DNA"/>
</dbReference>
<evidence type="ECO:0000256" key="2">
    <source>
        <dbReference type="ARBA" id="ARBA00004687"/>
    </source>
</evidence>
<comment type="pathway">
    <text evidence="2">Glycolipid biosynthesis; glycosylphosphatidylinositol-anchor biosynthesis.</text>
</comment>
<feature type="transmembrane region" description="Helical" evidence="8">
    <location>
        <begin position="287"/>
        <end position="307"/>
    </location>
</feature>
<keyword evidence="4 8" id="KW-0812">Transmembrane</keyword>
<proteinExistence type="predicted"/>
<dbReference type="UniPathway" id="UPA00196"/>
<dbReference type="Pfam" id="PF06699">
    <property type="entry name" value="PIG-F"/>
    <property type="match status" value="1"/>
</dbReference>
<keyword evidence="10" id="KW-1185">Reference proteome</keyword>
<evidence type="ECO:0000256" key="4">
    <source>
        <dbReference type="ARBA" id="ARBA00022692"/>
    </source>
</evidence>
<keyword evidence="7 8" id="KW-0472">Membrane</keyword>
<feature type="transmembrane region" description="Helical" evidence="8">
    <location>
        <begin position="168"/>
        <end position="189"/>
    </location>
</feature>
<protein>
    <recommendedName>
        <fullName evidence="11">PIG-F-domain-containing protein</fullName>
    </recommendedName>
</protein>
<keyword evidence="6 8" id="KW-1133">Transmembrane helix</keyword>
<evidence type="ECO:0000256" key="1">
    <source>
        <dbReference type="ARBA" id="ARBA00004477"/>
    </source>
</evidence>
<dbReference type="OrthoDB" id="17366at2759"/>
<evidence type="ECO:0000313" key="10">
    <source>
        <dbReference type="Proteomes" id="UP000076727"/>
    </source>
</evidence>
<sequence>MPQLPLRLRKAQVAKPGVLKTRDSQPTGEAARAEPQPAPFFPLARYASVTVVHACLLGFTALYLPRTSLSFFTSLSILETRPETSAPGDEVPSDALYLLTSSPVRTAAWLCAGALLLQPWWAAWMKSWSREASLQLKSDRNAADVSKHKLERSVINSQRVAAIKHASLTTSAASLGFYAVIVLFGAPLASHALHTYFLSLLLALLIAWTPAYILGAPTLGSSTEALVIRLTWIRLFAELRPRTPIERAMVYPAVGAVFGCWSGAIPIGLDWERPWQAWPLTPAYGAIMGYTIGSLAAFAMSTVLWLAETDVLSQPFKAAKQTKSKHR</sequence>
<dbReference type="Proteomes" id="UP000076727">
    <property type="component" value="Unassembled WGS sequence"/>
</dbReference>
<evidence type="ECO:0008006" key="11">
    <source>
        <dbReference type="Google" id="ProtNLM"/>
    </source>
</evidence>
<keyword evidence="5" id="KW-0256">Endoplasmic reticulum</keyword>
<evidence type="ECO:0000256" key="5">
    <source>
        <dbReference type="ARBA" id="ARBA00022824"/>
    </source>
</evidence>